<gene>
    <name evidence="1" type="ORF">LTWDN19_15750</name>
</gene>
<protein>
    <recommendedName>
        <fullName evidence="3">N-acetylmuramoyl-L-alanine amidase</fullName>
    </recommendedName>
</protein>
<proteinExistence type="predicted"/>
<dbReference type="InterPro" id="IPR036505">
    <property type="entry name" value="Amidase/PGRP_sf"/>
</dbReference>
<keyword evidence="2" id="KW-1185">Reference proteome</keyword>
<dbReference type="Gene3D" id="3.40.80.10">
    <property type="entry name" value="Peptidoglycan recognition protein-like"/>
    <property type="match status" value="1"/>
</dbReference>
<dbReference type="EMBL" id="AP024685">
    <property type="protein sequence ID" value="BCX31008.1"/>
    <property type="molecule type" value="Genomic_DNA"/>
</dbReference>
<evidence type="ECO:0000313" key="2">
    <source>
        <dbReference type="Proteomes" id="UP000825100"/>
    </source>
</evidence>
<dbReference type="Proteomes" id="UP000825100">
    <property type="component" value="Chromosome"/>
</dbReference>
<organism evidence="1 2">
    <name type="scientific">Latilactobacillus curvatus</name>
    <name type="common">Lactobacillus curvatus</name>
    <dbReference type="NCBI Taxonomy" id="28038"/>
    <lineage>
        <taxon>Bacteria</taxon>
        <taxon>Bacillati</taxon>
        <taxon>Bacillota</taxon>
        <taxon>Bacilli</taxon>
        <taxon>Lactobacillales</taxon>
        <taxon>Lactobacillaceae</taxon>
        <taxon>Latilactobacillus</taxon>
    </lineage>
</organism>
<evidence type="ECO:0000313" key="1">
    <source>
        <dbReference type="EMBL" id="BCX31008.1"/>
    </source>
</evidence>
<accession>A0ABM7QWT4</accession>
<name>A0ABM7QWT4_LATCU</name>
<dbReference type="RefSeq" id="WP_221276342.1">
    <property type="nucleotide sequence ID" value="NZ_AP024685.1"/>
</dbReference>
<sequence>MLHQYNLTPSLAQNNNGVGTVWSHSNISHYLGGTDHTDPDAYFAKYGYDMNQFFGLVQQYYGEMNKNVASLNNLSVSGNNLHISGWHTATESTIKPYSYIFIMDADTNREIQRVKVDRTRRDDVHNAYADVPNSINSGFSVDVPLTNSIIGHRIRIISRYTDDFRGNGNSVDYGFHKAIKVDKPIESAASLDSVAYVNGNLSVRGWFADNQSVGKPYRYLVALDATNNHELGRYQMATVPRPDVGTIYNGIANTGQSGFVANMSVNSGMLGRNVRFIARYSDTPNGNGSFVDHWFENITKIKDGTNQASLDVKIIYTYMDGMRQTMQLANPIVISWS</sequence>
<evidence type="ECO:0008006" key="3">
    <source>
        <dbReference type="Google" id="ProtNLM"/>
    </source>
</evidence>
<reference evidence="1 2" key="1">
    <citation type="submission" date="2021-05" db="EMBL/GenBank/DDBJ databases">
        <title>Complete Genome Sequence of Latilactobacillus sp. Strain WDN19, a High D-Aspartate-producing Lactic Acid Bacterium Isolated from a Japanese Pickle.</title>
        <authorList>
            <person name="Kajitani K."/>
            <person name="Takahashi S."/>
        </authorList>
    </citation>
    <scope>NUCLEOTIDE SEQUENCE [LARGE SCALE GENOMIC DNA]</scope>
    <source>
        <strain evidence="1 2">WDN19</strain>
    </source>
</reference>